<comment type="subcellular location">
    <subcellularLocation>
        <location evidence="1">Cell inner membrane</location>
    </subcellularLocation>
    <subcellularLocation>
        <location evidence="2">Cell membrane</location>
        <topology evidence="2">Multi-pass membrane protein</topology>
    </subcellularLocation>
</comment>
<keyword evidence="4" id="KW-0145">Chemotaxis</keyword>
<evidence type="ECO:0000313" key="13">
    <source>
        <dbReference type="EMBL" id="OCH19633.1"/>
    </source>
</evidence>
<dbReference type="FunFam" id="1.10.287.950:FF:000001">
    <property type="entry name" value="Methyl-accepting chemotaxis sensory transducer"/>
    <property type="match status" value="1"/>
</dbReference>
<evidence type="ECO:0000256" key="9">
    <source>
        <dbReference type="ARBA" id="ARBA00029447"/>
    </source>
</evidence>
<keyword evidence="8 10" id="KW-0807">Transducer</keyword>
<sequence>MKTLKGKLLLIFISMSVVVCFGLSGFGYLNFKDESLTSYNRTMTEKTELISTNLTSKIKEYFNVINSIYVDVDSNGTLIDIDKTSNILEGINKKLALFDNIFYADKTGLTVSSDGKGIVPNFNGKSREWYQRIFSGENEVITEVYTDTDNNQVFSFAIPVKRNNQIVGVLAASLPVSTFSDFISELTLNNQVYVYRKDGYILSSKKSEYIGKNMHDVRPQYSVLSPSNTSMTYDSYTQDDTIYVVSSLEKSQNWMIASFEYNEVILKSSNDTLFISMVIALVSIVLFSVIIYKVIMDFIYKPLGGEPAHIENIIKRISQGDLTMELTSSSKDTGIYASAVAMIKELKRVIEGSHQISENVSTASTELAAVMTQSEVNAQQETAQIEQIATAVSELSSTASEVSINASNAEGAASAAQTNVALGHEALSNSSTIATKIGASVEDSVIIVNQLKEYSTEIGGVIDVINSISEQTNLLALNAAIEAARAGEQGRGFAVVADEVRSLAGKTQQSTVDIQEIIAKLQEQSDKADIYMKSNSQLIIESQAVAEKVASAFTGIANSVTEISDMNTLVAAASEEQSSVTNEIAQNINIASELVTQNVSGIYQSAKASEELSELSVRQKDILSFFKV</sequence>
<feature type="transmembrane region" description="Helical" evidence="11">
    <location>
        <begin position="273"/>
        <end position="292"/>
    </location>
</feature>
<dbReference type="GO" id="GO:0005886">
    <property type="term" value="C:plasma membrane"/>
    <property type="evidence" value="ECO:0007669"/>
    <property type="project" value="UniProtKB-SubCell"/>
</dbReference>
<organism evidence="13 14">
    <name type="scientific">Aliivibrio logei</name>
    <name type="common">Vibrio logei</name>
    <dbReference type="NCBI Taxonomy" id="688"/>
    <lineage>
        <taxon>Bacteria</taxon>
        <taxon>Pseudomonadati</taxon>
        <taxon>Pseudomonadota</taxon>
        <taxon>Gammaproteobacteria</taxon>
        <taxon>Vibrionales</taxon>
        <taxon>Vibrionaceae</taxon>
        <taxon>Aliivibrio</taxon>
    </lineage>
</organism>
<dbReference type="InterPro" id="IPR029151">
    <property type="entry name" value="Sensor-like_sf"/>
</dbReference>
<dbReference type="PANTHER" id="PTHR32089:SF33">
    <property type="entry name" value="TOXIN COREGULATED PILUS BIOSYNTHESIS PROTEIN I"/>
    <property type="match status" value="1"/>
</dbReference>
<feature type="transmembrane region" description="Helical" evidence="11">
    <location>
        <begin position="9"/>
        <end position="31"/>
    </location>
</feature>
<keyword evidence="7 11" id="KW-0472">Membrane</keyword>
<evidence type="ECO:0000313" key="14">
    <source>
        <dbReference type="Proteomes" id="UP000093523"/>
    </source>
</evidence>
<protein>
    <recommendedName>
        <fullName evidence="12">Methyl-accepting transducer domain-containing protein</fullName>
    </recommendedName>
</protein>
<dbReference type="STRING" id="688.A6E04_16550"/>
<name>A0A1B9NWN8_ALILO</name>
<dbReference type="GO" id="GO:0006935">
    <property type="term" value="P:chemotaxis"/>
    <property type="evidence" value="ECO:0007669"/>
    <property type="project" value="UniProtKB-KW"/>
</dbReference>
<dbReference type="SMART" id="SM00283">
    <property type="entry name" value="MA"/>
    <property type="match status" value="1"/>
</dbReference>
<keyword evidence="6 11" id="KW-1133">Transmembrane helix</keyword>
<evidence type="ECO:0000256" key="6">
    <source>
        <dbReference type="ARBA" id="ARBA00022989"/>
    </source>
</evidence>
<dbReference type="Proteomes" id="UP000093523">
    <property type="component" value="Unassembled WGS sequence"/>
</dbReference>
<gene>
    <name evidence="13" type="ORF">A6E04_16550</name>
</gene>
<evidence type="ECO:0000259" key="12">
    <source>
        <dbReference type="PROSITE" id="PS50111"/>
    </source>
</evidence>
<evidence type="ECO:0000256" key="11">
    <source>
        <dbReference type="SAM" id="Phobius"/>
    </source>
</evidence>
<dbReference type="CDD" id="cd18773">
    <property type="entry name" value="PDC1_HK_sensor"/>
    <property type="match status" value="1"/>
</dbReference>
<dbReference type="Pfam" id="PF00015">
    <property type="entry name" value="MCPsignal"/>
    <property type="match status" value="1"/>
</dbReference>
<evidence type="ECO:0000256" key="7">
    <source>
        <dbReference type="ARBA" id="ARBA00023136"/>
    </source>
</evidence>
<evidence type="ECO:0000256" key="2">
    <source>
        <dbReference type="ARBA" id="ARBA00004651"/>
    </source>
</evidence>
<dbReference type="CDD" id="cd11386">
    <property type="entry name" value="MCP_signal"/>
    <property type="match status" value="1"/>
</dbReference>
<dbReference type="AlphaFoldDB" id="A0A1B9NWN8"/>
<evidence type="ECO:0000256" key="1">
    <source>
        <dbReference type="ARBA" id="ARBA00004533"/>
    </source>
</evidence>
<comment type="similarity">
    <text evidence="9">Belongs to the methyl-accepting chemotaxis (MCP) protein family.</text>
</comment>
<evidence type="ECO:0000256" key="8">
    <source>
        <dbReference type="ARBA" id="ARBA00023224"/>
    </source>
</evidence>
<dbReference type="EMBL" id="MAJU01000015">
    <property type="protein sequence ID" value="OCH19633.1"/>
    <property type="molecule type" value="Genomic_DNA"/>
</dbReference>
<evidence type="ECO:0000256" key="5">
    <source>
        <dbReference type="ARBA" id="ARBA00022692"/>
    </source>
</evidence>
<keyword evidence="3" id="KW-1003">Cell membrane</keyword>
<dbReference type="RefSeq" id="WP_023604237.1">
    <property type="nucleotide sequence ID" value="NZ_CAWMPN010000015.1"/>
</dbReference>
<dbReference type="OrthoDB" id="9795078at2"/>
<dbReference type="CDD" id="cd18774">
    <property type="entry name" value="PDC2_HK_sensor"/>
    <property type="match status" value="1"/>
</dbReference>
<evidence type="ECO:0000256" key="4">
    <source>
        <dbReference type="ARBA" id="ARBA00022500"/>
    </source>
</evidence>
<dbReference type="Pfam" id="PF02743">
    <property type="entry name" value="dCache_1"/>
    <property type="match status" value="1"/>
</dbReference>
<reference evidence="13 14" key="1">
    <citation type="submission" date="2016-06" db="EMBL/GenBank/DDBJ databases">
        <authorList>
            <person name="Kjaerup R.B."/>
            <person name="Dalgaard T.S."/>
            <person name="Juul-Madsen H.R."/>
        </authorList>
    </citation>
    <scope>NUCLEOTIDE SEQUENCE [LARGE SCALE GENOMIC DNA]</scope>
    <source>
        <strain evidence="13 14">1S159</strain>
    </source>
</reference>
<comment type="caution">
    <text evidence="13">The sequence shown here is derived from an EMBL/GenBank/DDBJ whole genome shotgun (WGS) entry which is preliminary data.</text>
</comment>
<dbReference type="Gene3D" id="1.10.287.950">
    <property type="entry name" value="Methyl-accepting chemotaxis protein"/>
    <property type="match status" value="1"/>
</dbReference>
<dbReference type="Gene3D" id="3.30.450.20">
    <property type="entry name" value="PAS domain"/>
    <property type="match status" value="1"/>
</dbReference>
<feature type="domain" description="Methyl-accepting transducer" evidence="12">
    <location>
        <begin position="356"/>
        <end position="592"/>
    </location>
</feature>
<keyword evidence="5 11" id="KW-0812">Transmembrane</keyword>
<evidence type="ECO:0000256" key="3">
    <source>
        <dbReference type="ARBA" id="ARBA00022475"/>
    </source>
</evidence>
<dbReference type="SUPFAM" id="SSF58104">
    <property type="entry name" value="Methyl-accepting chemotaxis protein (MCP) signaling domain"/>
    <property type="match status" value="1"/>
</dbReference>
<proteinExistence type="inferred from homology"/>
<dbReference type="PROSITE" id="PS50111">
    <property type="entry name" value="CHEMOTAXIS_TRANSDUC_2"/>
    <property type="match status" value="1"/>
</dbReference>
<dbReference type="SUPFAM" id="SSF103190">
    <property type="entry name" value="Sensory domain-like"/>
    <property type="match status" value="1"/>
</dbReference>
<dbReference type="GO" id="GO:0007165">
    <property type="term" value="P:signal transduction"/>
    <property type="evidence" value="ECO:0007669"/>
    <property type="project" value="UniProtKB-KW"/>
</dbReference>
<dbReference type="PANTHER" id="PTHR32089">
    <property type="entry name" value="METHYL-ACCEPTING CHEMOTAXIS PROTEIN MCPB"/>
    <property type="match status" value="1"/>
</dbReference>
<evidence type="ECO:0000256" key="10">
    <source>
        <dbReference type="PROSITE-ProRule" id="PRU00284"/>
    </source>
</evidence>
<dbReference type="InterPro" id="IPR033479">
    <property type="entry name" value="dCache_1"/>
</dbReference>
<accession>A0A1B9NWN8</accession>
<dbReference type="InterPro" id="IPR004089">
    <property type="entry name" value="MCPsignal_dom"/>
</dbReference>